<keyword evidence="2" id="KW-1133">Transmembrane helix</keyword>
<keyword evidence="2" id="KW-0472">Membrane</keyword>
<sequence length="244" mass="28317">MIYCPRWPWLFGWWDGDLYGPNVLGGILSGFVAWIIAWWVSRQEIKKAEGDRRHADAAAEETRKLEAKNANEDLKRAEKQRKEHLLSESKNELYRKVASRFTLACFEYQDALGGFPESESEDAVDAHISYVDSMRTRADHRAVVLMMVLAPEKGETGSRAYIWFRDHWNGFLDQMNKDDMVDRGNDENLARLSRRRADLAAILSVCVKWETLPVSEWRDEEPPYEIYRRLDRRASQEEGQAGSS</sequence>
<organism evidence="3 4">
    <name type="scientific">Nocardiopsis aegyptia</name>
    <dbReference type="NCBI Taxonomy" id="220378"/>
    <lineage>
        <taxon>Bacteria</taxon>
        <taxon>Bacillati</taxon>
        <taxon>Actinomycetota</taxon>
        <taxon>Actinomycetes</taxon>
        <taxon>Streptosporangiales</taxon>
        <taxon>Nocardiopsidaceae</taxon>
        <taxon>Nocardiopsis</taxon>
    </lineage>
</organism>
<dbReference type="AlphaFoldDB" id="A0A7Z0EPL2"/>
<protein>
    <recommendedName>
        <fullName evidence="5">DUF4760 domain-containing protein</fullName>
    </recommendedName>
</protein>
<keyword evidence="2" id="KW-0812">Transmembrane</keyword>
<accession>A0A7Z0EPL2</accession>
<evidence type="ECO:0000256" key="1">
    <source>
        <dbReference type="SAM" id="MobiDB-lite"/>
    </source>
</evidence>
<evidence type="ECO:0000256" key="2">
    <source>
        <dbReference type="SAM" id="Phobius"/>
    </source>
</evidence>
<feature type="region of interest" description="Disordered" evidence="1">
    <location>
        <begin position="50"/>
        <end position="73"/>
    </location>
</feature>
<dbReference type="Proteomes" id="UP000572051">
    <property type="component" value="Unassembled WGS sequence"/>
</dbReference>
<evidence type="ECO:0000313" key="3">
    <source>
        <dbReference type="EMBL" id="NYJ35921.1"/>
    </source>
</evidence>
<reference evidence="3 4" key="1">
    <citation type="submission" date="2020-07" db="EMBL/GenBank/DDBJ databases">
        <title>Sequencing the genomes of 1000 actinobacteria strains.</title>
        <authorList>
            <person name="Klenk H.-P."/>
        </authorList>
    </citation>
    <scope>NUCLEOTIDE SEQUENCE [LARGE SCALE GENOMIC DNA]</scope>
    <source>
        <strain evidence="3 4">DSM 44442</strain>
    </source>
</reference>
<dbReference type="EMBL" id="JACCFS010000001">
    <property type="protein sequence ID" value="NYJ35921.1"/>
    <property type="molecule type" value="Genomic_DNA"/>
</dbReference>
<name>A0A7Z0EPL2_9ACTN</name>
<evidence type="ECO:0000313" key="4">
    <source>
        <dbReference type="Proteomes" id="UP000572051"/>
    </source>
</evidence>
<dbReference type="RefSeq" id="WP_179825429.1">
    <property type="nucleotide sequence ID" value="NZ_JACCFS010000001.1"/>
</dbReference>
<comment type="caution">
    <text evidence="3">The sequence shown here is derived from an EMBL/GenBank/DDBJ whole genome shotgun (WGS) entry which is preliminary data.</text>
</comment>
<feature type="transmembrane region" description="Helical" evidence="2">
    <location>
        <begin position="20"/>
        <end position="40"/>
    </location>
</feature>
<proteinExistence type="predicted"/>
<evidence type="ECO:0008006" key="5">
    <source>
        <dbReference type="Google" id="ProtNLM"/>
    </source>
</evidence>
<keyword evidence="4" id="KW-1185">Reference proteome</keyword>
<gene>
    <name evidence="3" type="ORF">HNR10_003802</name>
</gene>